<evidence type="ECO:0000256" key="5">
    <source>
        <dbReference type="ARBA" id="ARBA00022989"/>
    </source>
</evidence>
<keyword evidence="11" id="KW-1185">Reference proteome</keyword>
<dbReference type="RefSeq" id="WP_150459085.1">
    <property type="nucleotide sequence ID" value="NZ_VYKK01000022.1"/>
</dbReference>
<feature type="transmembrane region" description="Helical" evidence="8">
    <location>
        <begin position="5"/>
        <end position="26"/>
    </location>
</feature>
<keyword evidence="5 8" id="KW-1133">Transmembrane helix</keyword>
<feature type="compositionally biased region" description="Low complexity" evidence="7">
    <location>
        <begin position="715"/>
        <end position="731"/>
    </location>
</feature>
<reference evidence="10 11" key="1">
    <citation type="submission" date="2019-09" db="EMBL/GenBank/DDBJ databases">
        <title>Bacillus ochoae sp. nov., Paenibacillus whitsoniae sp. nov., Paenibacillus spiritus sp. nov. Isolated from the Mars Exploration Rover during spacecraft assembly.</title>
        <authorList>
            <person name="Seuylemezian A."/>
            <person name="Vaishampayan P."/>
        </authorList>
    </citation>
    <scope>NUCLEOTIDE SEQUENCE [LARGE SCALE GENOMIC DNA]</scope>
    <source>
        <strain evidence="10 11">MER_111</strain>
    </source>
</reference>
<accession>A0A5J5FZX7</accession>
<evidence type="ECO:0000256" key="3">
    <source>
        <dbReference type="ARBA" id="ARBA00022475"/>
    </source>
</evidence>
<dbReference type="Proteomes" id="UP000367750">
    <property type="component" value="Unassembled WGS sequence"/>
</dbReference>
<evidence type="ECO:0000313" key="11">
    <source>
        <dbReference type="Proteomes" id="UP000367750"/>
    </source>
</evidence>
<evidence type="ECO:0000313" key="10">
    <source>
        <dbReference type="EMBL" id="KAA8999653.1"/>
    </source>
</evidence>
<feature type="region of interest" description="Disordered" evidence="7">
    <location>
        <begin position="714"/>
        <end position="745"/>
    </location>
</feature>
<sequence>MKKRLLYLIPPVLFIAVFGYGRTLLYSQKNLDASLSGLALPFLKDAFAGLLVLALLYAAGKLLRVLPYLLAVVIGVFHLANVEYIYALDHVININDIKMASDAEFIKGTLFHVSFPLYTTLLAVTLLASVFCLNRLPGIARRARYRTAAFAGVLLLYAVVAVNSGGDWKTGNFMSASISNSVALMTFNADNLTDYPPDIEQKIDTSQKLEDGEYLLENHTGGKNVLMVVMEGIPGAYSPFNQELLGVKNDIRMDSLEKIKNHSLVVPNYITHNNQTIRGMYSLISGDYPKLDASTPKAYEYLQQDPATRAALLPQLLKDRGYATEFIQAANLDYMSKGDFMTAAGFDTVIGGESFKNAYVPFGWGPDDKAFFEQSRTHLDELNAKGKPWFAAMLTVGTHHPYAVTDSYAADYPSRKAAAVAYLDEALSDFIDYINASEWGKNTLVLFVSDESHGVNDQPYGSNWGIFAAYSPDIQGQVVNEGVYGQKDVLNSVLDYADPSLDTALTGRSLFRDYSGESPILFASHYNGDVFYSVKKGEVYQVDNSGQLYQLTTDNGEMFGNDYTKTSMKDSELKKSILTYKNYIDKSSSGDKSIVVTRNKDMTLKHAVTNFITDGQFLSLPAKSYVTISFEYDASSIGPDDRLTVEFQDYTTHDIKDVITPENRTGVLKYRFYNEHAVSGFSFRMTSLFQASDAADTAKSLKVKAIIVDYAKADASPAPSGSPAPSASAEPVSVKVHELDTDEKK</sequence>
<dbReference type="InterPro" id="IPR000917">
    <property type="entry name" value="Sulfatase_N"/>
</dbReference>
<keyword evidence="4 8" id="KW-0812">Transmembrane</keyword>
<feature type="transmembrane region" description="Helical" evidence="8">
    <location>
        <begin position="148"/>
        <end position="166"/>
    </location>
</feature>
<organism evidence="10 11">
    <name type="scientific">Paenibacillus spiritus</name>
    <dbReference type="NCBI Taxonomy" id="2496557"/>
    <lineage>
        <taxon>Bacteria</taxon>
        <taxon>Bacillati</taxon>
        <taxon>Bacillota</taxon>
        <taxon>Bacilli</taxon>
        <taxon>Bacillales</taxon>
        <taxon>Paenibacillaceae</taxon>
        <taxon>Paenibacillus</taxon>
    </lineage>
</organism>
<keyword evidence="6 8" id="KW-0472">Membrane</keyword>
<keyword evidence="3" id="KW-1003">Cell membrane</keyword>
<evidence type="ECO:0000256" key="4">
    <source>
        <dbReference type="ARBA" id="ARBA00022692"/>
    </source>
</evidence>
<dbReference type="SUPFAM" id="SSF53649">
    <property type="entry name" value="Alkaline phosphatase-like"/>
    <property type="match status" value="1"/>
</dbReference>
<evidence type="ECO:0000259" key="9">
    <source>
        <dbReference type="Pfam" id="PF00884"/>
    </source>
</evidence>
<feature type="domain" description="Sulfatase N-terminal" evidence="9">
    <location>
        <begin position="223"/>
        <end position="498"/>
    </location>
</feature>
<feature type="transmembrane region" description="Helical" evidence="8">
    <location>
        <begin position="65"/>
        <end position="86"/>
    </location>
</feature>
<comment type="caution">
    <text evidence="10">The sequence shown here is derived from an EMBL/GenBank/DDBJ whole genome shotgun (WGS) entry which is preliminary data.</text>
</comment>
<dbReference type="OrthoDB" id="5901192at2"/>
<evidence type="ECO:0000256" key="1">
    <source>
        <dbReference type="ARBA" id="ARBA00004651"/>
    </source>
</evidence>
<dbReference type="GO" id="GO:0005886">
    <property type="term" value="C:plasma membrane"/>
    <property type="evidence" value="ECO:0007669"/>
    <property type="project" value="UniProtKB-SubCell"/>
</dbReference>
<protein>
    <submittedName>
        <fullName evidence="10">LTA synthase family protein</fullName>
    </submittedName>
</protein>
<dbReference type="PANTHER" id="PTHR47371">
    <property type="entry name" value="LIPOTEICHOIC ACID SYNTHASE"/>
    <property type="match status" value="1"/>
</dbReference>
<dbReference type="EMBL" id="VYKK01000022">
    <property type="protein sequence ID" value="KAA8999653.1"/>
    <property type="molecule type" value="Genomic_DNA"/>
</dbReference>
<dbReference type="Pfam" id="PF00884">
    <property type="entry name" value="Sulfatase"/>
    <property type="match status" value="1"/>
</dbReference>
<dbReference type="CDD" id="cd16015">
    <property type="entry name" value="LTA_synthase"/>
    <property type="match status" value="1"/>
</dbReference>
<dbReference type="InterPro" id="IPR050448">
    <property type="entry name" value="OpgB/LTA_synthase_biosynth"/>
</dbReference>
<proteinExistence type="predicted"/>
<gene>
    <name evidence="10" type="ORF">F4V43_15085</name>
</gene>
<evidence type="ECO:0000256" key="6">
    <source>
        <dbReference type="ARBA" id="ARBA00023136"/>
    </source>
</evidence>
<evidence type="ECO:0000256" key="7">
    <source>
        <dbReference type="SAM" id="MobiDB-lite"/>
    </source>
</evidence>
<dbReference type="InterPro" id="IPR017850">
    <property type="entry name" value="Alkaline_phosphatase_core_sf"/>
</dbReference>
<comment type="pathway">
    <text evidence="2">Cell wall biogenesis; lipoteichoic acid biosynthesis.</text>
</comment>
<name>A0A5J5FZX7_9BACL</name>
<dbReference type="PANTHER" id="PTHR47371:SF3">
    <property type="entry name" value="PHOSPHOGLYCEROL TRANSFERASE I"/>
    <property type="match status" value="1"/>
</dbReference>
<comment type="subcellular location">
    <subcellularLocation>
        <location evidence="1">Cell membrane</location>
        <topology evidence="1">Multi-pass membrane protein</topology>
    </subcellularLocation>
</comment>
<feature type="transmembrane region" description="Helical" evidence="8">
    <location>
        <begin position="115"/>
        <end position="136"/>
    </location>
</feature>
<dbReference type="Gene3D" id="3.40.720.10">
    <property type="entry name" value="Alkaline Phosphatase, subunit A"/>
    <property type="match status" value="1"/>
</dbReference>
<dbReference type="AlphaFoldDB" id="A0A5J5FZX7"/>
<evidence type="ECO:0000256" key="2">
    <source>
        <dbReference type="ARBA" id="ARBA00004936"/>
    </source>
</evidence>
<feature type="compositionally biased region" description="Basic and acidic residues" evidence="7">
    <location>
        <begin position="735"/>
        <end position="745"/>
    </location>
</feature>
<evidence type="ECO:0000256" key="8">
    <source>
        <dbReference type="SAM" id="Phobius"/>
    </source>
</evidence>
<feature type="transmembrane region" description="Helical" evidence="8">
    <location>
        <begin position="38"/>
        <end position="58"/>
    </location>
</feature>